<dbReference type="PIRSF" id="PIRSF029218">
    <property type="entry name" value="ParE"/>
    <property type="match status" value="1"/>
</dbReference>
<evidence type="ECO:0000313" key="4">
    <source>
        <dbReference type="Proteomes" id="UP000244090"/>
    </source>
</evidence>
<name>A0A2T6BR73_9FLAO</name>
<dbReference type="InterPro" id="IPR035093">
    <property type="entry name" value="RelE/ParE_toxin_dom_sf"/>
</dbReference>
<evidence type="ECO:0000313" key="3">
    <source>
        <dbReference type="EMBL" id="PTX58568.1"/>
    </source>
</evidence>
<dbReference type="OrthoDB" id="7173315at2"/>
<dbReference type="AlphaFoldDB" id="A0A2T6BR73"/>
<gene>
    <name evidence="3" type="ORF">C8N46_11359</name>
</gene>
<sequence length="99" mass="11561">MKNLKFSRQAVLDIEEIYLYGFINFGEGQADSYASRMQKNLEIISSNPDIGRLDSRINPAIHRFDFARHAIFYDVTDSEIIIIRILHITMDFLQHLSQN</sequence>
<accession>A0A2T6BR73</accession>
<proteinExistence type="inferred from homology"/>
<comment type="caution">
    <text evidence="3">The sequence shown here is derived from an EMBL/GenBank/DDBJ whole genome shotgun (WGS) entry which is preliminary data.</text>
</comment>
<dbReference type="InterPro" id="IPR028344">
    <property type="entry name" value="ParE1/4"/>
</dbReference>
<dbReference type="EMBL" id="QBKT01000013">
    <property type="protein sequence ID" value="PTX58568.1"/>
    <property type="molecule type" value="Genomic_DNA"/>
</dbReference>
<evidence type="ECO:0000256" key="1">
    <source>
        <dbReference type="ARBA" id="ARBA00022649"/>
    </source>
</evidence>
<keyword evidence="4" id="KW-1185">Reference proteome</keyword>
<protein>
    <recommendedName>
        <fullName evidence="2">Toxin</fullName>
    </recommendedName>
</protein>
<dbReference type="Proteomes" id="UP000244090">
    <property type="component" value="Unassembled WGS sequence"/>
</dbReference>
<keyword evidence="1" id="KW-1277">Toxin-antitoxin system</keyword>
<dbReference type="InterPro" id="IPR007712">
    <property type="entry name" value="RelE/ParE_toxin"/>
</dbReference>
<dbReference type="Gene3D" id="3.30.2310.20">
    <property type="entry name" value="RelE-like"/>
    <property type="match status" value="1"/>
</dbReference>
<evidence type="ECO:0000256" key="2">
    <source>
        <dbReference type="PIRNR" id="PIRNR029218"/>
    </source>
</evidence>
<organism evidence="3 4">
    <name type="scientific">Kordia periserrulae</name>
    <dbReference type="NCBI Taxonomy" id="701523"/>
    <lineage>
        <taxon>Bacteria</taxon>
        <taxon>Pseudomonadati</taxon>
        <taxon>Bacteroidota</taxon>
        <taxon>Flavobacteriia</taxon>
        <taxon>Flavobacteriales</taxon>
        <taxon>Flavobacteriaceae</taxon>
        <taxon>Kordia</taxon>
    </lineage>
</organism>
<reference evidence="3 4" key="1">
    <citation type="submission" date="2018-04" db="EMBL/GenBank/DDBJ databases">
        <title>Genomic Encyclopedia of Archaeal and Bacterial Type Strains, Phase II (KMG-II): from individual species to whole genera.</title>
        <authorList>
            <person name="Goeker M."/>
        </authorList>
    </citation>
    <scope>NUCLEOTIDE SEQUENCE [LARGE SCALE GENOMIC DNA]</scope>
    <source>
        <strain evidence="3 4">DSM 25731</strain>
    </source>
</reference>
<dbReference type="RefSeq" id="WP_108116754.1">
    <property type="nucleotide sequence ID" value="NZ_QBKT01000013.1"/>
</dbReference>
<comment type="similarity">
    <text evidence="2">Belongs to the RelE toxin family.</text>
</comment>
<dbReference type="Pfam" id="PF05016">
    <property type="entry name" value="ParE_toxin"/>
    <property type="match status" value="1"/>
</dbReference>